<accession>A0A4R6QKM8</accession>
<sequence>MPAMPPRPQAPSIKHRRRLFALLWMSPALLPLVWWLLKPAGVSVRVETKTWQLAIEIETLVEDHGSSWCDEVPSGVRVTLRRTMIDPSGVRTAPAEHCRYTGPQWRALHSAMAEGRAPAPPLWPKLSLAPVPDPPPLGAERPGKRHERYEIRLRAASGQTWTCRLPLAQWQGVTPDLSFLLQVDRHGVAHCGSVPGQRSTAH</sequence>
<dbReference type="AlphaFoldDB" id="A0A4R6QKM8"/>
<name>A0A4R6QKM8_9BURK</name>
<proteinExistence type="predicted"/>
<reference evidence="2 3" key="1">
    <citation type="submission" date="2019-03" db="EMBL/GenBank/DDBJ databases">
        <title>Genomic Encyclopedia of Type Strains, Phase IV (KMG-IV): sequencing the most valuable type-strain genomes for metagenomic binning, comparative biology and taxonomic classification.</title>
        <authorList>
            <person name="Goeker M."/>
        </authorList>
    </citation>
    <scope>NUCLEOTIDE SEQUENCE [LARGE SCALE GENOMIC DNA]</scope>
    <source>
        <strain evidence="2 3">DSM 16998</strain>
    </source>
</reference>
<feature type="transmembrane region" description="Helical" evidence="1">
    <location>
        <begin position="20"/>
        <end position="37"/>
    </location>
</feature>
<keyword evidence="1" id="KW-0812">Transmembrane</keyword>
<gene>
    <name evidence="2" type="ORF">DES47_104159</name>
</gene>
<organism evidence="2 3">
    <name type="scientific">Roseateles toxinivorans</name>
    <dbReference type="NCBI Taxonomy" id="270368"/>
    <lineage>
        <taxon>Bacteria</taxon>
        <taxon>Pseudomonadati</taxon>
        <taxon>Pseudomonadota</taxon>
        <taxon>Betaproteobacteria</taxon>
        <taxon>Burkholderiales</taxon>
        <taxon>Sphaerotilaceae</taxon>
        <taxon>Roseateles</taxon>
    </lineage>
</organism>
<dbReference type="EMBL" id="SNXS01000004">
    <property type="protein sequence ID" value="TDP63877.1"/>
    <property type="molecule type" value="Genomic_DNA"/>
</dbReference>
<keyword evidence="1" id="KW-0472">Membrane</keyword>
<dbReference type="InParanoid" id="A0A4R6QKM8"/>
<keyword evidence="1" id="KW-1133">Transmembrane helix</keyword>
<keyword evidence="3" id="KW-1185">Reference proteome</keyword>
<evidence type="ECO:0000313" key="3">
    <source>
        <dbReference type="Proteomes" id="UP000295361"/>
    </source>
</evidence>
<dbReference type="Proteomes" id="UP000295361">
    <property type="component" value="Unassembled WGS sequence"/>
</dbReference>
<evidence type="ECO:0000256" key="1">
    <source>
        <dbReference type="SAM" id="Phobius"/>
    </source>
</evidence>
<protein>
    <submittedName>
        <fullName evidence="2">Uncharacterized protein</fullName>
    </submittedName>
</protein>
<evidence type="ECO:0000313" key="2">
    <source>
        <dbReference type="EMBL" id="TDP63877.1"/>
    </source>
</evidence>
<comment type="caution">
    <text evidence="2">The sequence shown here is derived from an EMBL/GenBank/DDBJ whole genome shotgun (WGS) entry which is preliminary data.</text>
</comment>